<dbReference type="RefSeq" id="WP_014289100.1">
    <property type="nucleotide sequence ID" value="NC_016645.1"/>
</dbReference>
<reference evidence="1 2" key="1">
    <citation type="journal article" date="2012" name="J. Bacteriol.">
        <title>Complete genome sequence of strain 1860, a crenarchaeon of the genus pyrobaculum able to grow with various electron acceptors.</title>
        <authorList>
            <person name="Mardanov A.V."/>
            <person name="Gumerov V.M."/>
            <person name="Slobodkina G.B."/>
            <person name="Beletsky A.V."/>
            <person name="Bonch-Osmolovskaya E.A."/>
            <person name="Ravin N.V."/>
            <person name="Skryabin K.G."/>
        </authorList>
    </citation>
    <scope>NUCLEOTIDE SEQUENCE [LARGE SCALE GENOMIC DNA]</scope>
    <source>
        <strain evidence="1 2">1860</strain>
    </source>
</reference>
<name>G7VHI4_9CREN</name>
<keyword evidence="2" id="KW-1185">Reference proteome</keyword>
<sequence length="64" mass="7177">MLEGLVGRRVRLVLARCDQVSERDLEVVEGVLTHVARDRVLVSEGGRVRVVERGWIIEAKPLEG</sequence>
<dbReference type="eggNOG" id="arCOG09793">
    <property type="taxonomic scope" value="Archaea"/>
</dbReference>
<accession>G7VHI4</accession>
<organism evidence="1 2">
    <name type="scientific">Pyrobaculum ferrireducens</name>
    <dbReference type="NCBI Taxonomy" id="1104324"/>
    <lineage>
        <taxon>Archaea</taxon>
        <taxon>Thermoproteota</taxon>
        <taxon>Thermoprotei</taxon>
        <taxon>Thermoproteales</taxon>
        <taxon>Thermoproteaceae</taxon>
        <taxon>Pyrobaculum</taxon>
    </lineage>
</organism>
<dbReference type="STRING" id="1104324.P186_1873"/>
<dbReference type="KEGG" id="pyr:P186_1873"/>
<dbReference type="Proteomes" id="UP000005867">
    <property type="component" value="Chromosome"/>
</dbReference>
<evidence type="ECO:0000313" key="1">
    <source>
        <dbReference type="EMBL" id="AET33275.1"/>
    </source>
</evidence>
<dbReference type="EMBL" id="CP003098">
    <property type="protein sequence ID" value="AET33275.1"/>
    <property type="molecule type" value="Genomic_DNA"/>
</dbReference>
<proteinExistence type="predicted"/>
<evidence type="ECO:0000313" key="2">
    <source>
        <dbReference type="Proteomes" id="UP000005867"/>
    </source>
</evidence>
<dbReference type="HOGENOM" id="CLU_199472_0_0_2"/>
<protein>
    <submittedName>
        <fullName evidence="1">Uncharacterized protein</fullName>
    </submittedName>
</protein>
<dbReference type="BioCyc" id="PSP1104324:GJSN-1831-MONOMER"/>
<dbReference type="GeneID" id="11596366"/>
<dbReference type="AlphaFoldDB" id="G7VHI4"/>
<gene>
    <name evidence="1" type="ORF">P186_1873</name>
</gene>